<evidence type="ECO:0000313" key="2">
    <source>
        <dbReference type="Proteomes" id="UP000221468"/>
    </source>
</evidence>
<evidence type="ECO:0000313" key="1">
    <source>
        <dbReference type="EMBL" id="AQZ54609.1"/>
    </source>
</evidence>
<accession>A0A1U9ZA55</accession>
<organism evidence="1 2">
    <name type="scientific">Proteus phage VB_PmiS-Isfahan</name>
    <dbReference type="NCBI Taxonomy" id="1969841"/>
    <lineage>
        <taxon>Viruses</taxon>
        <taxon>Duplodnaviria</taxon>
        <taxon>Heunggongvirae</taxon>
        <taxon>Uroviricota</taxon>
        <taxon>Caudoviricetes</taxon>
        <taxon>Gorganvirus</taxon>
        <taxon>Gorganvirus isfahan</taxon>
    </lineage>
</organism>
<reference evidence="1 2" key="1">
    <citation type="journal article" date="2019" name="Genomics">
        <title>Genomic analyses of a novel bacteriophage (VB_PmiS-Isfahan) within Siphoviridae family infecting Proteus mirabilis.</title>
        <authorList>
            <person name="Yazdi M."/>
            <person name="Bouzari M."/>
            <person name="Ghaemi E.A."/>
        </authorList>
    </citation>
    <scope>NUCLEOTIDE SEQUENCE [LARGE SCALE GENOMIC DNA]</scope>
</reference>
<keyword evidence="2" id="KW-1185">Reference proteome</keyword>
<name>A0A1U9ZA55_9CAUD</name>
<dbReference type="GeneID" id="40076450"/>
<dbReference type="KEGG" id="vg:40076450"/>
<dbReference type="EMBL" id="KY742649">
    <property type="protein sequence ID" value="AQZ54609.1"/>
    <property type="molecule type" value="Genomic_DNA"/>
</dbReference>
<dbReference type="RefSeq" id="YP_009600644.1">
    <property type="nucleotide sequence ID" value="NC_041925.1"/>
</dbReference>
<dbReference type="Proteomes" id="UP000221468">
    <property type="component" value="Segment"/>
</dbReference>
<sequence length="126" mass="14957">MIIYLPELNRYANVVDSVTSFYMNDDQEYLRKTHSCKNYKWDIAITLDCSMCWDNIHKEILQNEVKPSNATFEEFYEWYQKFNGLTTESHGNETWVMRGPERLAIVYHAGDSEERAYIDNIIKNAL</sequence>
<proteinExistence type="predicted"/>
<protein>
    <submittedName>
        <fullName evidence="1">Uncharacterized protein</fullName>
    </submittedName>
</protein>